<accession>A0ABR9RIY2</accession>
<feature type="transmembrane region" description="Helical" evidence="1">
    <location>
        <begin position="43"/>
        <end position="70"/>
    </location>
</feature>
<dbReference type="Pfam" id="PF24677">
    <property type="entry name" value="DUF7657"/>
    <property type="match status" value="1"/>
</dbReference>
<dbReference type="RefSeq" id="WP_226394640.1">
    <property type="nucleotide sequence ID" value="NZ_JADCKL010000003.1"/>
</dbReference>
<organism evidence="4 5">
    <name type="scientific">Claveliimonas monacensis</name>
    <dbReference type="NCBI Taxonomy" id="2779351"/>
    <lineage>
        <taxon>Bacteria</taxon>
        <taxon>Bacillati</taxon>
        <taxon>Bacillota</taxon>
        <taxon>Clostridia</taxon>
        <taxon>Lachnospirales</taxon>
        <taxon>Lachnospiraceae</taxon>
        <taxon>Claveliimonas</taxon>
    </lineage>
</organism>
<feature type="transmembrane region" description="Helical" evidence="1">
    <location>
        <begin position="219"/>
        <end position="240"/>
    </location>
</feature>
<feature type="domain" description="DUF7657" evidence="3">
    <location>
        <begin position="79"/>
        <end position="472"/>
    </location>
</feature>
<keyword evidence="1" id="KW-0472">Membrane</keyword>
<feature type="transmembrane region" description="Helical" evidence="1">
    <location>
        <begin position="506"/>
        <end position="528"/>
    </location>
</feature>
<keyword evidence="5" id="KW-1185">Reference proteome</keyword>
<evidence type="ECO:0000313" key="5">
    <source>
        <dbReference type="Proteomes" id="UP000758652"/>
    </source>
</evidence>
<dbReference type="Proteomes" id="UP000758652">
    <property type="component" value="Unassembled WGS sequence"/>
</dbReference>
<feature type="transmembrane region" description="Helical" evidence="1">
    <location>
        <begin position="82"/>
        <end position="105"/>
    </location>
</feature>
<sequence length="713" mass="79904">MKWKALICLPLSLILALIIYLTWNMGYTLRYSGKVPVAERIPMILNMNVATAAVLAVVCYVGLLAAVKFGRRALGFACRYRYVIGLIVFMLCILFEISGSSISMYGDYLGLDVNSRGLLFGTGRGIRMDEWATNTPMALSQYANDFGYFTDVIRGTSTDAFIVYGQPVADLAVIFRPFHWGYLFLDPAKGLSFFWCGRLIALFLVSFEMGMLVSRKNKFWSFLYSMLLCFSPVVQWWFAINGLVEMLVFGQLFILMLFAFLVTDKWYIKLIASVVAAICGGGYVLVFYPAWQVPLGYMFLGLFIWIILEYRKKWKPKWKIDGACIAIFFLILAGGLLYIFLKSQDAVLAVLNTVYPGSRVETGGGCLLQPLQYGGNIFFSLISDNLPGILCEMTEFFDFSPLGILAAVWVIFGEKCRDKFLIVMTVICAGLWCYAAVPVPEFVAKITLLSFSQAGRTAQVIGFVNLLLLVRAATLMQRNAGRLLAALFAAVLTGGLLVVNHKIYGAYLPLLMLAAVGITLFVGIYLVLRWRAPYAKILLGLFVCGMLFYSGGLANPVQKGLYVVYETELMGEIQKITEDDPEGKWICDMVGYPMNNYTIMGGAPTIDSINVYPDMERWGMFDQDGTQKDVYNRYAHIDVEIVDGSTSFQSGAMADSFKVFLDKHDLDKLEVSYILTNRELEGFSGNGVTFERVAEENGYKIYHYEKEREKING</sequence>
<feature type="transmembrane region" description="Helical" evidence="1">
    <location>
        <begin position="190"/>
        <end position="207"/>
    </location>
</feature>
<feature type="transmembrane region" description="Helical" evidence="1">
    <location>
        <begin position="322"/>
        <end position="341"/>
    </location>
</feature>
<proteinExistence type="predicted"/>
<evidence type="ECO:0000259" key="2">
    <source>
        <dbReference type="Pfam" id="PF24672"/>
    </source>
</evidence>
<evidence type="ECO:0000313" key="4">
    <source>
        <dbReference type="EMBL" id="MBE5062926.1"/>
    </source>
</evidence>
<reference evidence="4 5" key="1">
    <citation type="submission" date="2020-10" db="EMBL/GenBank/DDBJ databases">
        <title>ChiBAC.</title>
        <authorList>
            <person name="Zenner C."/>
            <person name="Hitch T.C.A."/>
            <person name="Clavel T."/>
        </authorList>
    </citation>
    <scope>NUCLEOTIDE SEQUENCE [LARGE SCALE GENOMIC DNA]</scope>
    <source>
        <strain evidence="4 5">DSM 108991</strain>
    </source>
</reference>
<feature type="transmembrane region" description="Helical" evidence="1">
    <location>
        <begin position="5"/>
        <end position="23"/>
    </location>
</feature>
<dbReference type="InterPro" id="IPR056071">
    <property type="entry name" value="DUF7654"/>
</dbReference>
<comment type="caution">
    <text evidence="4">The sequence shown here is derived from an EMBL/GenBank/DDBJ whole genome shotgun (WGS) entry which is preliminary data.</text>
</comment>
<dbReference type="EMBL" id="JADCKL010000003">
    <property type="protein sequence ID" value="MBE5062926.1"/>
    <property type="molecule type" value="Genomic_DNA"/>
</dbReference>
<feature type="transmembrane region" description="Helical" evidence="1">
    <location>
        <begin position="270"/>
        <end position="288"/>
    </location>
</feature>
<evidence type="ECO:0000259" key="3">
    <source>
        <dbReference type="Pfam" id="PF24677"/>
    </source>
</evidence>
<feature type="transmembrane region" description="Helical" evidence="1">
    <location>
        <begin position="457"/>
        <end position="476"/>
    </location>
</feature>
<feature type="transmembrane region" description="Helical" evidence="1">
    <location>
        <begin position="396"/>
        <end position="413"/>
    </location>
</feature>
<feature type="transmembrane region" description="Helical" evidence="1">
    <location>
        <begin position="483"/>
        <end position="500"/>
    </location>
</feature>
<name>A0ABR9RIY2_9FIRM</name>
<feature type="transmembrane region" description="Helical" evidence="1">
    <location>
        <begin position="246"/>
        <end position="263"/>
    </location>
</feature>
<feature type="transmembrane region" description="Helical" evidence="1">
    <location>
        <begin position="535"/>
        <end position="554"/>
    </location>
</feature>
<feature type="domain" description="DUF7654" evidence="2">
    <location>
        <begin position="564"/>
        <end position="706"/>
    </location>
</feature>
<protein>
    <recommendedName>
        <fullName evidence="6">Glycosyltransferase RgtA/B/C/D-like domain-containing protein</fullName>
    </recommendedName>
</protein>
<evidence type="ECO:0000256" key="1">
    <source>
        <dbReference type="SAM" id="Phobius"/>
    </source>
</evidence>
<keyword evidence="1" id="KW-0812">Transmembrane</keyword>
<feature type="transmembrane region" description="Helical" evidence="1">
    <location>
        <begin position="420"/>
        <end position="437"/>
    </location>
</feature>
<dbReference type="InterPro" id="IPR056074">
    <property type="entry name" value="DUF7657"/>
</dbReference>
<evidence type="ECO:0008006" key="6">
    <source>
        <dbReference type="Google" id="ProtNLM"/>
    </source>
</evidence>
<feature type="transmembrane region" description="Helical" evidence="1">
    <location>
        <begin position="294"/>
        <end position="310"/>
    </location>
</feature>
<keyword evidence="1" id="KW-1133">Transmembrane helix</keyword>
<gene>
    <name evidence="4" type="ORF">INF30_06590</name>
</gene>
<dbReference type="Pfam" id="PF24672">
    <property type="entry name" value="DUF7654"/>
    <property type="match status" value="1"/>
</dbReference>